<reference evidence="2 3" key="1">
    <citation type="journal article" date="2018" name="MBio">
        <title>Comparative Genomics Reveals the Core Gene Toolbox for the Fungus-Insect Symbiosis.</title>
        <authorList>
            <person name="Wang Y."/>
            <person name="Stata M."/>
            <person name="Wang W."/>
            <person name="Stajich J.E."/>
            <person name="White M.M."/>
            <person name="Moncalvo J.M."/>
        </authorList>
    </citation>
    <scope>NUCLEOTIDE SEQUENCE [LARGE SCALE GENOMIC DNA]</scope>
    <source>
        <strain evidence="2 3">SC-DP-2</strain>
    </source>
</reference>
<dbReference type="InterPro" id="IPR018844">
    <property type="entry name" value="Dnt1-like_N"/>
</dbReference>
<dbReference type="Proteomes" id="UP000245609">
    <property type="component" value="Unassembled WGS sequence"/>
</dbReference>
<protein>
    <recommendedName>
        <fullName evidence="1">Nucleolar protein Dnt1-like N-terminal domain-containing protein</fullName>
    </recommendedName>
</protein>
<organism evidence="2 3">
    <name type="scientific">Smittium megazygosporum</name>
    <dbReference type="NCBI Taxonomy" id="133381"/>
    <lineage>
        <taxon>Eukaryota</taxon>
        <taxon>Fungi</taxon>
        <taxon>Fungi incertae sedis</taxon>
        <taxon>Zoopagomycota</taxon>
        <taxon>Kickxellomycotina</taxon>
        <taxon>Harpellomycetes</taxon>
        <taxon>Harpellales</taxon>
        <taxon>Legeriomycetaceae</taxon>
        <taxon>Smittium</taxon>
    </lineage>
</organism>
<accession>A0A2T9YZP1</accession>
<evidence type="ECO:0000313" key="3">
    <source>
        <dbReference type="Proteomes" id="UP000245609"/>
    </source>
</evidence>
<comment type="caution">
    <text evidence="2">The sequence shown here is derived from an EMBL/GenBank/DDBJ whole genome shotgun (WGS) entry which is preliminary data.</text>
</comment>
<sequence length="160" mass="18312">MAPNKKIKLRVLVVSNKCSHINPTHILRRFVCLANSNDSVLALKTQINSLFSKLYIDTNPLQLIQLKDSSFCDLLDDYTLDQIFDESKIVYAETRTPSSCCDEYTLENQSYLKDIQNQFVPDNHDIKLVYQSGLGIVKKRHISNSLQDNHTNIDEPPAKK</sequence>
<evidence type="ECO:0000313" key="2">
    <source>
        <dbReference type="EMBL" id="PVU97810.1"/>
    </source>
</evidence>
<dbReference type="Pfam" id="PF10407">
    <property type="entry name" value="Cytokin_check_N"/>
    <property type="match status" value="1"/>
</dbReference>
<keyword evidence="3" id="KW-1185">Reference proteome</keyword>
<name>A0A2T9YZP1_9FUNG</name>
<dbReference type="OrthoDB" id="6365676at2759"/>
<dbReference type="EMBL" id="MBFS01002418">
    <property type="protein sequence ID" value="PVU97810.1"/>
    <property type="molecule type" value="Genomic_DNA"/>
</dbReference>
<proteinExistence type="predicted"/>
<feature type="domain" description="Nucleolar protein Dnt1-like N-terminal" evidence="1">
    <location>
        <begin position="28"/>
        <end position="90"/>
    </location>
</feature>
<dbReference type="AlphaFoldDB" id="A0A2T9YZP1"/>
<evidence type="ECO:0000259" key="1">
    <source>
        <dbReference type="Pfam" id="PF10407"/>
    </source>
</evidence>
<feature type="non-terminal residue" evidence="2">
    <location>
        <position position="160"/>
    </location>
</feature>
<gene>
    <name evidence="2" type="ORF">BB560_005721</name>
</gene>